<evidence type="ECO:0000313" key="5">
    <source>
        <dbReference type="EMBL" id="GFO14593.1"/>
    </source>
</evidence>
<dbReference type="InterPro" id="IPR012677">
    <property type="entry name" value="Nucleotide-bd_a/b_plait_sf"/>
</dbReference>
<accession>A0AAV4B744</accession>
<evidence type="ECO:0000259" key="4">
    <source>
        <dbReference type="PROSITE" id="PS50102"/>
    </source>
</evidence>
<evidence type="ECO:0000256" key="3">
    <source>
        <dbReference type="SAM" id="MobiDB-lite"/>
    </source>
</evidence>
<feature type="compositionally biased region" description="Basic and acidic residues" evidence="3">
    <location>
        <begin position="314"/>
        <end position="349"/>
    </location>
</feature>
<dbReference type="PANTHER" id="PTHR48025">
    <property type="entry name" value="OS02G0815200 PROTEIN"/>
    <property type="match status" value="1"/>
</dbReference>
<dbReference type="Proteomes" id="UP000735302">
    <property type="component" value="Unassembled WGS sequence"/>
</dbReference>
<dbReference type="AlphaFoldDB" id="A0AAV4B744"/>
<dbReference type="Pfam" id="PF00076">
    <property type="entry name" value="RRM_1"/>
    <property type="match status" value="1"/>
</dbReference>
<evidence type="ECO:0000256" key="1">
    <source>
        <dbReference type="ARBA" id="ARBA00022884"/>
    </source>
</evidence>
<organism evidence="5 6">
    <name type="scientific">Plakobranchus ocellatus</name>
    <dbReference type="NCBI Taxonomy" id="259542"/>
    <lineage>
        <taxon>Eukaryota</taxon>
        <taxon>Metazoa</taxon>
        <taxon>Spiralia</taxon>
        <taxon>Lophotrochozoa</taxon>
        <taxon>Mollusca</taxon>
        <taxon>Gastropoda</taxon>
        <taxon>Heterobranchia</taxon>
        <taxon>Euthyneura</taxon>
        <taxon>Panpulmonata</taxon>
        <taxon>Sacoglossa</taxon>
        <taxon>Placobranchoidea</taxon>
        <taxon>Plakobranchidae</taxon>
        <taxon>Plakobranchus</taxon>
    </lineage>
</organism>
<name>A0AAV4B744_9GAST</name>
<feature type="compositionally biased region" description="Basic and acidic residues" evidence="3">
    <location>
        <begin position="167"/>
        <end position="180"/>
    </location>
</feature>
<feature type="region of interest" description="Disordered" evidence="3">
    <location>
        <begin position="473"/>
        <end position="495"/>
    </location>
</feature>
<dbReference type="InterPro" id="IPR050502">
    <property type="entry name" value="Euk_RNA-bind_prot"/>
</dbReference>
<feature type="region of interest" description="Disordered" evidence="3">
    <location>
        <begin position="155"/>
        <end position="213"/>
    </location>
</feature>
<dbReference type="PROSITE" id="PS50102">
    <property type="entry name" value="RRM"/>
    <property type="match status" value="1"/>
</dbReference>
<dbReference type="Gene3D" id="3.30.70.330">
    <property type="match status" value="2"/>
</dbReference>
<sequence>MGIPWAVDAKEAYEIDSDVDKGHVTLEKSGSEIKVFGVGDPNSYLPVGARKAQGRLPKNYHKNLQAAKENDSGASLESDSMDSLEPDQAGWYSLCCPIEKVPSFDTMELENLFIQAGSPVKIHMTDRWLFVRYKERETVEKALEIFGNDFSLRPASKKSNKSTDLSGEDKKKGQKVEKKSSGPASKKYQKDVCKSASSRAVDENSKSQINGEKVNGYESNGVIQENGIGKHQKVKDLSKSLFVNGICDKALFLKLIEPYKPLHTKFVAVSKDRSRFGLWYGFVEMQTVEEAKKVITDLNRKQLGDKYIIVDYDTPKESKPDKSKKDSKGSVNEKTENQAKQNKANEKSSQKALPNPEFLDMPPLVHESAYVQNPDYYKDCTVFIGNFPANTTLFALQDAFSKYHIKDIIIAVNNFSEGCTKAFLYLSSIMDVIHCVEEMNGFTLQGYHLKVDVPYKNEKMRHVLKKRLQLKTQEESASLNKPKPPYSAGFKGTHL</sequence>
<proteinExistence type="predicted"/>
<feature type="domain" description="RRM" evidence="4">
    <location>
        <begin position="380"/>
        <end position="456"/>
    </location>
</feature>
<comment type="caution">
    <text evidence="5">The sequence shown here is derived from an EMBL/GenBank/DDBJ whole genome shotgun (WGS) entry which is preliminary data.</text>
</comment>
<dbReference type="PANTHER" id="PTHR48025:SF1">
    <property type="entry name" value="RRM DOMAIN-CONTAINING PROTEIN"/>
    <property type="match status" value="1"/>
</dbReference>
<feature type="region of interest" description="Disordered" evidence="3">
    <location>
        <begin position="314"/>
        <end position="360"/>
    </location>
</feature>
<evidence type="ECO:0000256" key="2">
    <source>
        <dbReference type="PROSITE-ProRule" id="PRU00176"/>
    </source>
</evidence>
<keyword evidence="6" id="KW-1185">Reference proteome</keyword>
<dbReference type="GO" id="GO:0003729">
    <property type="term" value="F:mRNA binding"/>
    <property type="evidence" value="ECO:0007669"/>
    <property type="project" value="TreeGrafter"/>
</dbReference>
<dbReference type="SUPFAM" id="SSF54928">
    <property type="entry name" value="RNA-binding domain, RBD"/>
    <property type="match status" value="2"/>
</dbReference>
<dbReference type="SMART" id="SM00360">
    <property type="entry name" value="RRM"/>
    <property type="match status" value="2"/>
</dbReference>
<dbReference type="CDD" id="cd00590">
    <property type="entry name" value="RRM_SF"/>
    <property type="match status" value="2"/>
</dbReference>
<dbReference type="InterPro" id="IPR035979">
    <property type="entry name" value="RBD_domain_sf"/>
</dbReference>
<keyword evidence="1 2" id="KW-0694">RNA-binding</keyword>
<reference evidence="5 6" key="1">
    <citation type="journal article" date="2021" name="Elife">
        <title>Chloroplast acquisition without the gene transfer in kleptoplastic sea slugs, Plakobranchus ocellatus.</title>
        <authorList>
            <person name="Maeda T."/>
            <person name="Takahashi S."/>
            <person name="Yoshida T."/>
            <person name="Shimamura S."/>
            <person name="Takaki Y."/>
            <person name="Nagai Y."/>
            <person name="Toyoda A."/>
            <person name="Suzuki Y."/>
            <person name="Arimoto A."/>
            <person name="Ishii H."/>
            <person name="Satoh N."/>
            <person name="Nishiyama T."/>
            <person name="Hasebe M."/>
            <person name="Maruyama T."/>
            <person name="Minagawa J."/>
            <person name="Obokata J."/>
            <person name="Shigenobu S."/>
        </authorList>
    </citation>
    <scope>NUCLEOTIDE SEQUENCE [LARGE SCALE GENOMIC DNA]</scope>
</reference>
<dbReference type="InterPro" id="IPR000504">
    <property type="entry name" value="RRM_dom"/>
</dbReference>
<gene>
    <name evidence="5" type="ORF">PoB_004109800</name>
</gene>
<dbReference type="EMBL" id="BLXT01004580">
    <property type="protein sequence ID" value="GFO14593.1"/>
    <property type="molecule type" value="Genomic_DNA"/>
</dbReference>
<evidence type="ECO:0000313" key="6">
    <source>
        <dbReference type="Proteomes" id="UP000735302"/>
    </source>
</evidence>
<protein>
    <submittedName>
        <fullName evidence="5">Tudor domain-containing protein 5</fullName>
    </submittedName>
</protein>